<protein>
    <submittedName>
        <fullName evidence="3">Predicted Zn-dependent peptidase</fullName>
    </submittedName>
</protein>
<dbReference type="RefSeq" id="WP_046922403.1">
    <property type="nucleotide sequence ID" value="NZ_AYYL01000020.1"/>
</dbReference>
<evidence type="ECO:0000259" key="2">
    <source>
        <dbReference type="Pfam" id="PF05193"/>
    </source>
</evidence>
<dbReference type="PANTHER" id="PTHR11851">
    <property type="entry name" value="METALLOPROTEASE"/>
    <property type="match status" value="1"/>
</dbReference>
<name>A0A1I2S5R3_9LACO</name>
<gene>
    <name evidence="3" type="ORF">SAMN02910432_01528</name>
</gene>
<dbReference type="Pfam" id="PF00675">
    <property type="entry name" value="Peptidase_M16"/>
    <property type="match status" value="1"/>
</dbReference>
<reference evidence="4" key="1">
    <citation type="submission" date="2016-10" db="EMBL/GenBank/DDBJ databases">
        <authorList>
            <person name="Varghese N."/>
            <person name="Submissions S."/>
        </authorList>
    </citation>
    <scope>NUCLEOTIDE SEQUENCE [LARGE SCALE GENOMIC DNA]</scope>
    <source>
        <strain evidence="4">DSM 20403</strain>
    </source>
</reference>
<feature type="domain" description="Peptidase M16 C-terminal" evidence="2">
    <location>
        <begin position="182"/>
        <end position="366"/>
    </location>
</feature>
<dbReference type="InterPro" id="IPR050361">
    <property type="entry name" value="MPP/UQCRC_Complex"/>
</dbReference>
<dbReference type="InterPro" id="IPR011765">
    <property type="entry name" value="Pept_M16_N"/>
</dbReference>
<feature type="domain" description="Peptidase M16 N-terminal" evidence="1">
    <location>
        <begin position="63"/>
        <end position="172"/>
    </location>
</feature>
<dbReference type="SUPFAM" id="SSF63411">
    <property type="entry name" value="LuxS/MPP-like metallohydrolase"/>
    <property type="match status" value="2"/>
</dbReference>
<sequence>MEEINYPRYNEVLYTTVLANGLRVNLLPRKNFHKTYGVLTTDYGSIDNTFIPYGKEELIKVPDGIAHFLEHKMFEKQDHDAFDLFGQYGASSNAFTSFTRTSYLFSATRNVDKCIEILLDFVQEPYFSEKTIEKERGIIGQEIKMYDDDPSWQLYFGIIGNLYPEDPLASDIAGTVDSIAQITPDDLYSCYRTFYQPSNMNLFLVGGFNQDKVLDLIQKNQANKTFDAPFEITRAAFSTDKEGKDVIPYRMNELNVQRPAAIVGIKGLDDVPGGRDGLFYKLSLEMLMYLLYDETSEQYLELYNKGILDDSFSYDVTVERGFHFVTMSSDTEFPQDFSNSIIGIAENAQKILENAEERFELAKRELIGRSISAMNSLENIANRYEGSLFDYATIFDIVPLLEKMTLKDVEKTAESFIRSEAVSVYQILPKGEEA</sequence>
<accession>A0A1I2S5R3</accession>
<dbReference type="InterPro" id="IPR011249">
    <property type="entry name" value="Metalloenz_LuxS/M16"/>
</dbReference>
<dbReference type="Gene3D" id="3.30.830.10">
    <property type="entry name" value="Metalloenzyme, LuxS/M16 peptidase-like"/>
    <property type="match status" value="2"/>
</dbReference>
<dbReference type="Pfam" id="PF05193">
    <property type="entry name" value="Peptidase_M16_C"/>
    <property type="match status" value="1"/>
</dbReference>
<dbReference type="GO" id="GO:0046872">
    <property type="term" value="F:metal ion binding"/>
    <property type="evidence" value="ECO:0007669"/>
    <property type="project" value="InterPro"/>
</dbReference>
<dbReference type="InterPro" id="IPR007863">
    <property type="entry name" value="Peptidase_M16_C"/>
</dbReference>
<dbReference type="Proteomes" id="UP000182635">
    <property type="component" value="Unassembled WGS sequence"/>
</dbReference>
<evidence type="ECO:0000259" key="1">
    <source>
        <dbReference type="Pfam" id="PF00675"/>
    </source>
</evidence>
<dbReference type="PANTHER" id="PTHR11851:SF134">
    <property type="entry name" value="ZINC-DEPENDENT PROTEASE"/>
    <property type="match status" value="1"/>
</dbReference>
<organism evidence="3 4">
    <name type="scientific">Ligilactobacillus ruminis DSM 20403 = NBRC 102161</name>
    <dbReference type="NCBI Taxonomy" id="1423798"/>
    <lineage>
        <taxon>Bacteria</taxon>
        <taxon>Bacillati</taxon>
        <taxon>Bacillota</taxon>
        <taxon>Bacilli</taxon>
        <taxon>Lactobacillales</taxon>
        <taxon>Lactobacillaceae</taxon>
        <taxon>Ligilactobacillus</taxon>
    </lineage>
</organism>
<evidence type="ECO:0000313" key="3">
    <source>
        <dbReference type="EMBL" id="SFG47673.1"/>
    </source>
</evidence>
<dbReference type="NCBIfam" id="NF047421">
    <property type="entry name" value="YfmH_fam"/>
    <property type="match status" value="1"/>
</dbReference>
<proteinExistence type="predicted"/>
<dbReference type="EMBL" id="FOPI01000025">
    <property type="protein sequence ID" value="SFG47673.1"/>
    <property type="molecule type" value="Genomic_DNA"/>
</dbReference>
<dbReference type="AlphaFoldDB" id="A0A1I2S5R3"/>
<evidence type="ECO:0000313" key="4">
    <source>
        <dbReference type="Proteomes" id="UP000182635"/>
    </source>
</evidence>
<dbReference type="OrthoDB" id="9811314at2"/>